<protein>
    <recommendedName>
        <fullName evidence="8">Major facilitator superfamily (MFS) profile domain-containing protein</fullName>
    </recommendedName>
</protein>
<feature type="transmembrane region" description="Helical" evidence="6">
    <location>
        <begin position="142"/>
        <end position="165"/>
    </location>
</feature>
<evidence type="ECO:0000256" key="3">
    <source>
        <dbReference type="ARBA" id="ARBA00022692"/>
    </source>
</evidence>
<dbReference type="GO" id="GO:0005886">
    <property type="term" value="C:plasma membrane"/>
    <property type="evidence" value="ECO:0007669"/>
    <property type="project" value="UniProtKB-SubCell"/>
</dbReference>
<proteinExistence type="predicted"/>
<dbReference type="InterPro" id="IPR011701">
    <property type="entry name" value="MFS"/>
</dbReference>
<feature type="transmembrane region" description="Helical" evidence="6">
    <location>
        <begin position="12"/>
        <end position="38"/>
    </location>
</feature>
<evidence type="ECO:0000256" key="4">
    <source>
        <dbReference type="ARBA" id="ARBA00022989"/>
    </source>
</evidence>
<evidence type="ECO:0000256" key="5">
    <source>
        <dbReference type="ARBA" id="ARBA00023136"/>
    </source>
</evidence>
<evidence type="ECO:0000256" key="1">
    <source>
        <dbReference type="ARBA" id="ARBA00004651"/>
    </source>
</evidence>
<gene>
    <name evidence="7" type="ORF">METZ01_LOCUS208438</name>
</gene>
<keyword evidence="2" id="KW-1003">Cell membrane</keyword>
<feature type="transmembrane region" description="Helical" evidence="6">
    <location>
        <begin position="269"/>
        <end position="286"/>
    </location>
</feature>
<dbReference type="Gene3D" id="1.20.1250.20">
    <property type="entry name" value="MFS general substrate transporter like domains"/>
    <property type="match status" value="1"/>
</dbReference>
<dbReference type="PANTHER" id="PTHR23513">
    <property type="entry name" value="INTEGRAL MEMBRANE EFFLUX PROTEIN-RELATED"/>
    <property type="match status" value="1"/>
</dbReference>
<feature type="transmembrane region" description="Helical" evidence="6">
    <location>
        <begin position="109"/>
        <end position="130"/>
    </location>
</feature>
<dbReference type="InterPro" id="IPR036259">
    <property type="entry name" value="MFS_trans_sf"/>
</dbReference>
<feature type="non-terminal residue" evidence="7">
    <location>
        <position position="391"/>
    </location>
</feature>
<feature type="transmembrane region" description="Helical" evidence="6">
    <location>
        <begin position="50"/>
        <end position="72"/>
    </location>
</feature>
<dbReference type="EMBL" id="UINC01046944">
    <property type="protein sequence ID" value="SVB55584.1"/>
    <property type="molecule type" value="Genomic_DNA"/>
</dbReference>
<dbReference type="GO" id="GO:0022857">
    <property type="term" value="F:transmembrane transporter activity"/>
    <property type="evidence" value="ECO:0007669"/>
    <property type="project" value="InterPro"/>
</dbReference>
<evidence type="ECO:0000313" key="7">
    <source>
        <dbReference type="EMBL" id="SVB55584.1"/>
    </source>
</evidence>
<feature type="transmembrane region" description="Helical" evidence="6">
    <location>
        <begin position="171"/>
        <end position="191"/>
    </location>
</feature>
<evidence type="ECO:0000256" key="6">
    <source>
        <dbReference type="SAM" id="Phobius"/>
    </source>
</evidence>
<feature type="transmembrane region" description="Helical" evidence="6">
    <location>
        <begin position="293"/>
        <end position="312"/>
    </location>
</feature>
<dbReference type="CDD" id="cd06173">
    <property type="entry name" value="MFS_MefA_like"/>
    <property type="match status" value="1"/>
</dbReference>
<feature type="transmembrane region" description="Helical" evidence="6">
    <location>
        <begin position="318"/>
        <end position="337"/>
    </location>
</feature>
<accession>A0A382EZN7</accession>
<feature type="transmembrane region" description="Helical" evidence="6">
    <location>
        <begin position="228"/>
        <end position="249"/>
    </location>
</feature>
<keyword evidence="3 6" id="KW-0812">Transmembrane</keyword>
<reference evidence="7" key="1">
    <citation type="submission" date="2018-05" db="EMBL/GenBank/DDBJ databases">
        <authorList>
            <person name="Lanie J.A."/>
            <person name="Ng W.-L."/>
            <person name="Kazmierczak K.M."/>
            <person name="Andrzejewski T.M."/>
            <person name="Davidsen T.M."/>
            <person name="Wayne K.J."/>
            <person name="Tettelin H."/>
            <person name="Glass J.I."/>
            <person name="Rusch D."/>
            <person name="Podicherti R."/>
            <person name="Tsui H.-C.T."/>
            <person name="Winkler M.E."/>
        </authorList>
    </citation>
    <scope>NUCLEOTIDE SEQUENCE</scope>
</reference>
<comment type="subcellular location">
    <subcellularLocation>
        <location evidence="1">Cell membrane</location>
        <topology evidence="1">Multi-pass membrane protein</topology>
    </subcellularLocation>
</comment>
<keyword evidence="5 6" id="KW-0472">Membrane</keyword>
<dbReference type="Pfam" id="PF07690">
    <property type="entry name" value="MFS_1"/>
    <property type="match status" value="1"/>
</dbReference>
<evidence type="ECO:0000256" key="2">
    <source>
        <dbReference type="ARBA" id="ARBA00022475"/>
    </source>
</evidence>
<organism evidence="7">
    <name type="scientific">marine metagenome</name>
    <dbReference type="NCBI Taxonomy" id="408172"/>
    <lineage>
        <taxon>unclassified sequences</taxon>
        <taxon>metagenomes</taxon>
        <taxon>ecological metagenomes</taxon>
    </lineage>
</organism>
<dbReference type="PANTHER" id="PTHR23513:SF6">
    <property type="entry name" value="MAJOR FACILITATOR SUPERFAMILY ASSOCIATED DOMAIN-CONTAINING PROTEIN"/>
    <property type="match status" value="1"/>
</dbReference>
<keyword evidence="4 6" id="KW-1133">Transmembrane helix</keyword>
<feature type="transmembrane region" description="Helical" evidence="6">
    <location>
        <begin position="79"/>
        <end position="103"/>
    </location>
</feature>
<evidence type="ECO:0008006" key="8">
    <source>
        <dbReference type="Google" id="ProtNLM"/>
    </source>
</evidence>
<dbReference type="SUPFAM" id="SSF103473">
    <property type="entry name" value="MFS general substrate transporter"/>
    <property type="match status" value="1"/>
</dbReference>
<dbReference type="AlphaFoldDB" id="A0A382EZN7"/>
<name>A0A382EZN7_9ZZZZ</name>
<sequence length="391" mass="42959">MKLSKNNPLRRSGYRFFMLFHLATSIGGGFHFVASHWILYDETKSPASTAWLVLSYLMPPLLLLPFCGVLADRCNRRKVLLLSTCYVLLLDSLLVAMIAWGVFQASHLYVYAVLMTMGSTLFWTTLPAFLREHLSKAELLHANSLNTALMQGGYLLGAGVAGILYGRIGGIGSFSVAAAGFAIAAFGWFFIRRWFPDRPRKPKGRIGFRSFFKEFAEGLGYARAKKSLFFFALFGLAPGYAAQMANVLLVGFSTDSLQVGSEGFGLLDMSYGIGAMVCGLGLPIFLQRFGTRATLPTIALLLVAINCILVSFSQSLAFAMFCFAGFAMFGQLVGILANTTLQRQCKEEVVGRLVSLVNLVQYLFAPILVWGLGTYAESTRGRLLHEDSLRD</sequence>
<feature type="transmembrane region" description="Helical" evidence="6">
    <location>
        <begin position="349"/>
        <end position="373"/>
    </location>
</feature>